<organism evidence="10 11">
    <name type="scientific">Morus notabilis</name>
    <dbReference type="NCBI Taxonomy" id="981085"/>
    <lineage>
        <taxon>Eukaryota</taxon>
        <taxon>Viridiplantae</taxon>
        <taxon>Streptophyta</taxon>
        <taxon>Embryophyta</taxon>
        <taxon>Tracheophyta</taxon>
        <taxon>Spermatophyta</taxon>
        <taxon>Magnoliopsida</taxon>
        <taxon>eudicotyledons</taxon>
        <taxon>Gunneridae</taxon>
        <taxon>Pentapetalae</taxon>
        <taxon>rosids</taxon>
        <taxon>fabids</taxon>
        <taxon>Rosales</taxon>
        <taxon>Moraceae</taxon>
        <taxon>Moreae</taxon>
        <taxon>Morus</taxon>
    </lineage>
</organism>
<feature type="transmembrane region" description="Helical" evidence="9">
    <location>
        <begin position="121"/>
        <end position="140"/>
    </location>
</feature>
<keyword evidence="6" id="KW-0406">Ion transport</keyword>
<name>W9R583_9ROSA</name>
<evidence type="ECO:0000256" key="9">
    <source>
        <dbReference type="SAM" id="Phobius"/>
    </source>
</evidence>
<evidence type="ECO:0000313" key="10">
    <source>
        <dbReference type="EMBL" id="EXB56939.1"/>
    </source>
</evidence>
<evidence type="ECO:0000256" key="5">
    <source>
        <dbReference type="ARBA" id="ARBA00022989"/>
    </source>
</evidence>
<dbReference type="Proteomes" id="UP000030645">
    <property type="component" value="Unassembled WGS sequence"/>
</dbReference>
<dbReference type="Pfam" id="PF11744">
    <property type="entry name" value="ALMT"/>
    <property type="match status" value="1"/>
</dbReference>
<evidence type="ECO:0000313" key="11">
    <source>
        <dbReference type="Proteomes" id="UP000030645"/>
    </source>
</evidence>
<keyword evidence="5 9" id="KW-1133">Transmembrane helix</keyword>
<dbReference type="OrthoDB" id="68611at2759"/>
<keyword evidence="11" id="KW-1185">Reference proteome</keyword>
<comment type="subcellular location">
    <subcellularLocation>
        <location evidence="1">Membrane</location>
        <topology evidence="1">Multi-pass membrane protein</topology>
    </subcellularLocation>
</comment>
<dbReference type="eggNOG" id="KOG4711">
    <property type="taxonomic scope" value="Eukaryota"/>
</dbReference>
<dbReference type="GO" id="GO:0016020">
    <property type="term" value="C:membrane"/>
    <property type="evidence" value="ECO:0007669"/>
    <property type="project" value="UniProtKB-SubCell"/>
</dbReference>
<feature type="transmembrane region" description="Helical" evidence="9">
    <location>
        <begin position="229"/>
        <end position="250"/>
    </location>
</feature>
<proteinExistence type="inferred from homology"/>
<keyword evidence="7 9" id="KW-0472">Membrane</keyword>
<evidence type="ECO:0000256" key="3">
    <source>
        <dbReference type="ARBA" id="ARBA00022448"/>
    </source>
</evidence>
<evidence type="ECO:0000256" key="1">
    <source>
        <dbReference type="ARBA" id="ARBA00004141"/>
    </source>
</evidence>
<feature type="transmembrane region" description="Helical" evidence="9">
    <location>
        <begin position="90"/>
        <end position="109"/>
    </location>
</feature>
<evidence type="ECO:0000256" key="6">
    <source>
        <dbReference type="ARBA" id="ARBA00023065"/>
    </source>
</evidence>
<sequence>MAAKMGSFRYNFVEKRERLLSMNKGYSELAGFLPTESDEENQLASSPSRCCGCGFLSFRSVSDGLFRRYRTAQEVLHKAWEMGRSDPRKIVFSAKMGLALMLISLLIYLREPFKDLSRYSVWAILTVVVVFEFSIGATLSKGLNRGIGTLSAGGLALGMAELSKLAGEWEEAFIITSIFTVGFVATYAKLYPTMKPYEYGFRVFLLTYCFIMVSGYRTGEFIETAVTRFLLIALGAAVGFGVNIGIYPIWAGEDLHNLVAKNFIGVATSLEGCVSNYLNCVEYVRVPSKILTYQASDDPLYKGYRTAVESTSQEDALLGFAIWEPPHGRYKMFNYPWKNYVKVSGSLRHCAFMVMALHGCILSEIQAPAERRQVFRNELQRVGAAGAKVLRELGIKVQKMEKLGQVDILYEVHEAAEELQNKVDRKSYLLVNSEGWEIGSRPGEPQESLNLDVDEDKHLEYKSLSEAVLDLRSVPVPKGWDDKIPAGNNGFNPEGLGYLPSNMNSTQPPGVPSDNLFRKNISWHAGLTCTHNGEPITEESKTYENASALALATFTSLLIEFVARLQHLVDSFEELSEKAKFKEPVESLETTESTGFWTRLFNCLKFWI</sequence>
<feature type="transmembrane region" description="Helical" evidence="9">
    <location>
        <begin position="172"/>
        <end position="192"/>
    </location>
</feature>
<dbReference type="AlphaFoldDB" id="W9R583"/>
<evidence type="ECO:0000256" key="8">
    <source>
        <dbReference type="ARBA" id="ARBA00023303"/>
    </source>
</evidence>
<protein>
    <submittedName>
        <fullName evidence="10">Aluminum-activated malate transporter 9</fullName>
    </submittedName>
</protein>
<evidence type="ECO:0000256" key="4">
    <source>
        <dbReference type="ARBA" id="ARBA00022692"/>
    </source>
</evidence>
<dbReference type="KEGG" id="mnt:21402899"/>
<keyword evidence="8" id="KW-0407">Ion channel</keyword>
<comment type="similarity">
    <text evidence="2">Belongs to the aromatic acid exporter (TC 2.A.85) family.</text>
</comment>
<dbReference type="PANTHER" id="PTHR31086">
    <property type="entry name" value="ALUMINUM-ACTIVATED MALATE TRANSPORTER 10"/>
    <property type="match status" value="1"/>
</dbReference>
<dbReference type="STRING" id="981085.W9R583"/>
<keyword evidence="3" id="KW-0813">Transport</keyword>
<dbReference type="GO" id="GO:0034220">
    <property type="term" value="P:monoatomic ion transmembrane transport"/>
    <property type="evidence" value="ECO:0007669"/>
    <property type="project" value="UniProtKB-KW"/>
</dbReference>
<reference evidence="11" key="1">
    <citation type="submission" date="2013-01" db="EMBL/GenBank/DDBJ databases">
        <title>Draft Genome Sequence of a Mulberry Tree, Morus notabilis C.K. Schneid.</title>
        <authorList>
            <person name="He N."/>
            <person name="Zhao S."/>
        </authorList>
    </citation>
    <scope>NUCLEOTIDE SEQUENCE</scope>
</reference>
<evidence type="ECO:0000256" key="2">
    <source>
        <dbReference type="ARBA" id="ARBA00007079"/>
    </source>
</evidence>
<dbReference type="GO" id="GO:0015743">
    <property type="term" value="P:malate transport"/>
    <property type="evidence" value="ECO:0007669"/>
    <property type="project" value="InterPro"/>
</dbReference>
<evidence type="ECO:0000256" key="7">
    <source>
        <dbReference type="ARBA" id="ARBA00023136"/>
    </source>
</evidence>
<accession>W9R583</accession>
<dbReference type="EMBL" id="KE344319">
    <property type="protein sequence ID" value="EXB56939.1"/>
    <property type="molecule type" value="Genomic_DNA"/>
</dbReference>
<gene>
    <name evidence="10" type="ORF">L484_019984</name>
</gene>
<feature type="transmembrane region" description="Helical" evidence="9">
    <location>
        <begin position="199"/>
        <end position="217"/>
    </location>
</feature>
<keyword evidence="4 9" id="KW-0812">Transmembrane</keyword>
<dbReference type="InterPro" id="IPR020966">
    <property type="entry name" value="ALMT"/>
</dbReference>